<dbReference type="OrthoDB" id="5122834at2"/>
<comment type="caution">
    <text evidence="1">The sequence shown here is derived from an EMBL/GenBank/DDBJ whole genome shotgun (WGS) entry which is preliminary data.</text>
</comment>
<dbReference type="AlphaFoldDB" id="U2RAI5"/>
<accession>U2RAI5</accession>
<protein>
    <submittedName>
        <fullName evidence="1">Uncharacterized protein</fullName>
    </submittedName>
</protein>
<gene>
    <name evidence="1" type="ORF">N136_01383</name>
</gene>
<evidence type="ECO:0000313" key="2">
    <source>
        <dbReference type="Proteomes" id="UP000016605"/>
    </source>
</evidence>
<dbReference type="HOGENOM" id="CLU_130853_0_0_11"/>
<reference evidence="1 2" key="1">
    <citation type="submission" date="2013-08" db="EMBL/GenBank/DDBJ databases">
        <authorList>
            <person name="Weinstock G."/>
            <person name="Sodergren E."/>
            <person name="Wylie T."/>
            <person name="Fulton L."/>
            <person name="Fulton R."/>
            <person name="Fronick C."/>
            <person name="O'Laughlin M."/>
            <person name="Godfrey J."/>
            <person name="Miner T."/>
            <person name="Herter B."/>
            <person name="Appelbaum E."/>
            <person name="Cordes M."/>
            <person name="Lek S."/>
            <person name="Wollam A."/>
            <person name="Pepin K.H."/>
            <person name="Palsikar V.B."/>
            <person name="Mitreva M."/>
            <person name="Wilson R.K."/>
        </authorList>
    </citation>
    <scope>NUCLEOTIDE SEQUENCE [LARGE SCALE GENOMIC DNA]</scope>
    <source>
        <strain evidence="1 2">ATCC 14665</strain>
    </source>
</reference>
<name>U2RAI5_LEIAQ</name>
<dbReference type="Proteomes" id="UP000016605">
    <property type="component" value="Unassembled WGS sequence"/>
</dbReference>
<dbReference type="EMBL" id="AWVQ01000160">
    <property type="protein sequence ID" value="ERK72265.1"/>
    <property type="molecule type" value="Genomic_DNA"/>
</dbReference>
<sequence length="159" mass="17211">MTDAGDEEAVAALRAVIAEVAAMLREAGAREEALATYEDRQRKLLIMREPVLRPAGRVWRLGVLLLDADGGLHATGSIVRATEPGRTQYVSVSAETRRAYRAAAERGHFRDGETVNFDAEPVALDVGSLREAAETGRGPLFLREGRVLVRWSAAVADAD</sequence>
<feature type="non-terminal residue" evidence="1">
    <location>
        <position position="159"/>
    </location>
</feature>
<proteinExistence type="predicted"/>
<dbReference type="RefSeq" id="WP_021758214.1">
    <property type="nucleotide sequence ID" value="NZ_KI272024.1"/>
</dbReference>
<organism evidence="1 2">
    <name type="scientific">Leifsonia aquatica ATCC 14665</name>
    <dbReference type="NCBI Taxonomy" id="1358026"/>
    <lineage>
        <taxon>Bacteria</taxon>
        <taxon>Bacillati</taxon>
        <taxon>Actinomycetota</taxon>
        <taxon>Actinomycetes</taxon>
        <taxon>Micrococcales</taxon>
        <taxon>Microbacteriaceae</taxon>
        <taxon>Leifsonia</taxon>
    </lineage>
</organism>
<evidence type="ECO:0000313" key="1">
    <source>
        <dbReference type="EMBL" id="ERK72265.1"/>
    </source>
</evidence>